<dbReference type="PANTHER" id="PTHR33254:SF4">
    <property type="entry name" value="4-HYDROXY-4-METHYL-2-OXOGLUTARATE ALDOLASE 3-RELATED"/>
    <property type="match status" value="1"/>
</dbReference>
<evidence type="ECO:0000256" key="3">
    <source>
        <dbReference type="ARBA" id="ARBA00029596"/>
    </source>
</evidence>
<dbReference type="Proteomes" id="UP001629246">
    <property type="component" value="Unassembled WGS sequence"/>
</dbReference>
<dbReference type="EMBL" id="JAQQFM010000001">
    <property type="protein sequence ID" value="MFL9922756.1"/>
    <property type="molecule type" value="Genomic_DNA"/>
</dbReference>
<evidence type="ECO:0000256" key="1">
    <source>
        <dbReference type="ARBA" id="ARBA00001968"/>
    </source>
</evidence>
<dbReference type="PANTHER" id="PTHR33254">
    <property type="entry name" value="4-HYDROXY-4-METHYL-2-OXOGLUTARATE ALDOLASE 3-RELATED"/>
    <property type="match status" value="1"/>
</dbReference>
<reference evidence="5 6" key="1">
    <citation type="journal article" date="2024" name="Chem. Sci.">
        <title>Discovery of megapolipeptins by genome mining of a Burkholderiales bacteria collection.</title>
        <authorList>
            <person name="Paulo B.S."/>
            <person name="Recchia M.J.J."/>
            <person name="Lee S."/>
            <person name="Fergusson C.H."/>
            <person name="Romanowski S.B."/>
            <person name="Hernandez A."/>
            <person name="Krull N."/>
            <person name="Liu D.Y."/>
            <person name="Cavanagh H."/>
            <person name="Bos A."/>
            <person name="Gray C.A."/>
            <person name="Murphy B.T."/>
            <person name="Linington R.G."/>
            <person name="Eustaquio A.S."/>
        </authorList>
    </citation>
    <scope>NUCLEOTIDE SEQUENCE [LARGE SCALE GENOMIC DNA]</scope>
    <source>
        <strain evidence="5 6">RL21-008-BIB-A</strain>
    </source>
</reference>
<proteinExistence type="predicted"/>
<comment type="cofactor">
    <cofactor evidence="1">
        <name>a divalent metal cation</name>
        <dbReference type="ChEBI" id="CHEBI:60240"/>
    </cofactor>
</comment>
<dbReference type="SUPFAM" id="SSF89562">
    <property type="entry name" value="RraA-like"/>
    <property type="match status" value="1"/>
</dbReference>
<protein>
    <recommendedName>
        <fullName evidence="2">Putative 4-hydroxy-4-methyl-2-oxoglutarate aldolase</fullName>
    </recommendedName>
    <alternativeName>
        <fullName evidence="3">Regulator of ribonuclease activity homolog</fullName>
    </alternativeName>
    <alternativeName>
        <fullName evidence="4">RraA-like protein</fullName>
    </alternativeName>
</protein>
<dbReference type="RefSeq" id="WP_408153746.1">
    <property type="nucleotide sequence ID" value="NZ_JAQQFM010000001.1"/>
</dbReference>
<dbReference type="InterPro" id="IPR005493">
    <property type="entry name" value="RraA/RraA-like"/>
</dbReference>
<dbReference type="CDD" id="cd16841">
    <property type="entry name" value="RraA_family"/>
    <property type="match status" value="1"/>
</dbReference>
<dbReference type="InterPro" id="IPR036704">
    <property type="entry name" value="RraA/RraA-like_sf"/>
</dbReference>
<evidence type="ECO:0000256" key="4">
    <source>
        <dbReference type="ARBA" id="ARBA00030169"/>
    </source>
</evidence>
<dbReference type="NCBIfam" id="NF004850">
    <property type="entry name" value="PRK06201.1"/>
    <property type="match status" value="1"/>
</dbReference>
<comment type="caution">
    <text evidence="5">The sequence shown here is derived from an EMBL/GenBank/DDBJ whole genome shotgun (WGS) entry which is preliminary data.</text>
</comment>
<dbReference type="Pfam" id="PF03737">
    <property type="entry name" value="RraA-like"/>
    <property type="match status" value="1"/>
</dbReference>
<evidence type="ECO:0000313" key="6">
    <source>
        <dbReference type="Proteomes" id="UP001629246"/>
    </source>
</evidence>
<evidence type="ECO:0000313" key="5">
    <source>
        <dbReference type="EMBL" id="MFL9922756.1"/>
    </source>
</evidence>
<accession>A0ABW9A2R5</accession>
<gene>
    <name evidence="5" type="ORF">PQR62_00670</name>
</gene>
<organism evidence="5 6">
    <name type="scientific">Herbaspirillum lusitanum</name>
    <dbReference type="NCBI Taxonomy" id="213312"/>
    <lineage>
        <taxon>Bacteria</taxon>
        <taxon>Pseudomonadati</taxon>
        <taxon>Pseudomonadota</taxon>
        <taxon>Betaproteobacteria</taxon>
        <taxon>Burkholderiales</taxon>
        <taxon>Oxalobacteraceae</taxon>
        <taxon>Herbaspirillum</taxon>
    </lineage>
</organism>
<keyword evidence="6" id="KW-1185">Reference proteome</keyword>
<sequence length="232" mass="24234">MTAGFRILERQRKVSAEDVKLFAAIPVANISDSMSRMTAAGPRLRPLHIGGKLAGAAITVKSRPGDNLMVHKALDLAEPGDIVVVDAGGDMNNAIIGELMVAHAIQRGLGGIVINGAVRDLDAIQSGTFPVFAAGVTHRGPYKDGPGEINVPIAIDGMVIAPGDLIVGDSDGLLCVPFDDLQTVYAAAKKKNDAEAEQMANIVAGRSDRSWVDASLQKLNCQIVTAVRPAHG</sequence>
<name>A0ABW9A2R5_9BURK</name>
<dbReference type="Gene3D" id="3.50.30.40">
    <property type="entry name" value="Ribonuclease E inhibitor RraA/RraA-like"/>
    <property type="match status" value="1"/>
</dbReference>
<evidence type="ECO:0000256" key="2">
    <source>
        <dbReference type="ARBA" id="ARBA00016549"/>
    </source>
</evidence>